<evidence type="ECO:0000256" key="4">
    <source>
        <dbReference type="ARBA" id="ARBA00022737"/>
    </source>
</evidence>
<evidence type="ECO:0000256" key="5">
    <source>
        <dbReference type="ARBA" id="ARBA00023212"/>
    </source>
</evidence>
<protein>
    <recommendedName>
        <fullName evidence="7">DM10 domain-containing protein</fullName>
    </recommendedName>
</protein>
<evidence type="ECO:0000256" key="6">
    <source>
        <dbReference type="ARBA" id="ARBA00023273"/>
    </source>
</evidence>
<comment type="caution">
    <text evidence="8">The sequence shown here is derived from an EMBL/GenBank/DDBJ whole genome shotgun (WGS) entry which is preliminary data.</text>
</comment>
<evidence type="ECO:0000256" key="1">
    <source>
        <dbReference type="ARBA" id="ARBA00004138"/>
    </source>
</evidence>
<dbReference type="Proteomes" id="UP000324800">
    <property type="component" value="Unassembled WGS sequence"/>
</dbReference>
<keyword evidence="4" id="KW-0677">Repeat</keyword>
<dbReference type="InterPro" id="IPR006602">
    <property type="entry name" value="DM10_dom"/>
</dbReference>
<dbReference type="InterPro" id="IPR040193">
    <property type="entry name" value="EFHC1/EFHC2/EFHB"/>
</dbReference>
<evidence type="ECO:0000259" key="7">
    <source>
        <dbReference type="PROSITE" id="PS51336"/>
    </source>
</evidence>
<dbReference type="PROSITE" id="PS51336">
    <property type="entry name" value="DM10"/>
    <property type="match status" value="1"/>
</dbReference>
<organism evidence="8 9">
    <name type="scientific">Streblomastix strix</name>
    <dbReference type="NCBI Taxonomy" id="222440"/>
    <lineage>
        <taxon>Eukaryota</taxon>
        <taxon>Metamonada</taxon>
        <taxon>Preaxostyla</taxon>
        <taxon>Oxymonadida</taxon>
        <taxon>Streblomastigidae</taxon>
        <taxon>Streblomastix</taxon>
    </lineage>
</organism>
<sequence length="231" mass="26592">MDAPRTTTITAADLMIGRIVNIFNRPLLLYDCDEYTENYYRTAYGITEFSNVKLPELINIAPESIVESKMCNSGISQGNKIRRLLIPKPGEVNSFYRLETEEDIMKNVQHLNPQPPKRDLEKRTNFERVVFSLKAHLLQFSRQDEKRRFTLNSFLGNDTFSVFEPLERNVGIANVPIPMLPAYPMEADLDRVIAEVKTCMRKTFLSLTSLLDPDMTYTASKHQFIDVMSQS</sequence>
<dbReference type="EMBL" id="SNRW01003905">
    <property type="protein sequence ID" value="KAA6388635.1"/>
    <property type="molecule type" value="Genomic_DNA"/>
</dbReference>
<evidence type="ECO:0000313" key="8">
    <source>
        <dbReference type="EMBL" id="KAA6388635.1"/>
    </source>
</evidence>
<gene>
    <name evidence="8" type="ORF">EZS28_015837</name>
</gene>
<evidence type="ECO:0000256" key="3">
    <source>
        <dbReference type="ARBA" id="ARBA00022490"/>
    </source>
</evidence>
<accession>A0A5J4W1A6</accession>
<comment type="subcellular location">
    <subcellularLocation>
        <location evidence="1">Cell projection</location>
        <location evidence="1">Cilium</location>
    </subcellularLocation>
    <subcellularLocation>
        <location evidence="2">Cytoplasm</location>
        <location evidence="2">Cytoskeleton</location>
    </subcellularLocation>
</comment>
<keyword evidence="6" id="KW-0966">Cell projection</keyword>
<feature type="domain" description="DM10" evidence="7">
    <location>
        <begin position="1"/>
        <end position="44"/>
    </location>
</feature>
<reference evidence="8 9" key="1">
    <citation type="submission" date="2019-03" db="EMBL/GenBank/DDBJ databases">
        <title>Single cell metagenomics reveals metabolic interactions within the superorganism composed of flagellate Streblomastix strix and complex community of Bacteroidetes bacteria on its surface.</title>
        <authorList>
            <person name="Treitli S.C."/>
            <person name="Kolisko M."/>
            <person name="Husnik F."/>
            <person name="Keeling P."/>
            <person name="Hampl V."/>
        </authorList>
    </citation>
    <scope>NUCLEOTIDE SEQUENCE [LARGE SCALE GENOMIC DNA]</scope>
    <source>
        <strain evidence="8">ST1C</strain>
    </source>
</reference>
<dbReference type="GO" id="GO:0005856">
    <property type="term" value="C:cytoskeleton"/>
    <property type="evidence" value="ECO:0007669"/>
    <property type="project" value="UniProtKB-SubCell"/>
</dbReference>
<dbReference type="PANTHER" id="PTHR12086">
    <property type="entry name" value="EF-HAND DOMAIN C-TERMINAL CONTAINING PROTEIN"/>
    <property type="match status" value="1"/>
</dbReference>
<evidence type="ECO:0000313" key="9">
    <source>
        <dbReference type="Proteomes" id="UP000324800"/>
    </source>
</evidence>
<keyword evidence="5" id="KW-0206">Cytoskeleton</keyword>
<evidence type="ECO:0000256" key="2">
    <source>
        <dbReference type="ARBA" id="ARBA00004245"/>
    </source>
</evidence>
<dbReference type="Pfam" id="PF06565">
    <property type="entry name" value="DM10_dom"/>
    <property type="match status" value="1"/>
</dbReference>
<proteinExistence type="predicted"/>
<keyword evidence="3" id="KW-0963">Cytoplasm</keyword>
<dbReference type="OrthoDB" id="10255210at2759"/>
<dbReference type="Gene3D" id="2.30.29.170">
    <property type="match status" value="1"/>
</dbReference>
<dbReference type="AlphaFoldDB" id="A0A5J4W1A6"/>
<name>A0A5J4W1A6_9EUKA</name>
<dbReference type="GO" id="GO:0005929">
    <property type="term" value="C:cilium"/>
    <property type="evidence" value="ECO:0007669"/>
    <property type="project" value="UniProtKB-SubCell"/>
</dbReference>